<sequence length="550" mass="58490">MARANHRTGPTTSLPAPSAGDDACDPEIGLVRASVSSGGEDGRIRSGGVRLGEREPKSDSEKETETEVEMEAEVENKGLDTSGGDDDDRREPKESSGESPGEAQARGGRRDFLRVLKRVIMGESHTGCLKGTGAEEMNLEVEPPPDGGWRAWLAVASTHLIVMNTWGMVSSFGVFQAHYTVSLSRPPSDISWIGSVQIFLLFFIGALAGRLTDAGYFRPVFLLGAALQIGATFAASAATQYWHVLLSQGIALGLANGLLFCPCMATLTTYFDRRRALAIGMAACGGATGGLVFPSIVRQMLPRQGMPAAMRALGYVQLAAFVVALVGLKRRVPPRRSGPWVEWRAFTEAEYALFVAGGFSLFTGLYFGFYYIASFSRDVIGISYTESLNLLLVLNGVGYPGRLVPNHLADRAGTLTMLVPVLGLAGVFVFVWMAVNSTAGMYVWCVFYGLFAGGVQSLFPAGLSSLTADPRKAGVRMGMAFTIVSFATLAGPPIAGAIISAQGGNYHGAQGFAGACLLLGTVLMAAARMAKARRIVREKGMDGRGWKVKV</sequence>
<feature type="compositionally biased region" description="Basic and acidic residues" evidence="3">
    <location>
        <begin position="87"/>
        <end position="96"/>
    </location>
</feature>
<dbReference type="Proteomes" id="UP001583172">
    <property type="component" value="Unassembled WGS sequence"/>
</dbReference>
<name>A0ABR3V510_HUMIN</name>
<keyword evidence="4" id="KW-0472">Membrane</keyword>
<feature type="transmembrane region" description="Helical" evidence="4">
    <location>
        <begin position="511"/>
        <end position="530"/>
    </location>
</feature>
<feature type="transmembrane region" description="Helical" evidence="4">
    <location>
        <begin position="277"/>
        <end position="296"/>
    </location>
</feature>
<evidence type="ECO:0000256" key="2">
    <source>
        <dbReference type="ARBA" id="ARBA00006727"/>
    </source>
</evidence>
<evidence type="ECO:0000313" key="6">
    <source>
        <dbReference type="Proteomes" id="UP001583172"/>
    </source>
</evidence>
<comment type="subcellular location">
    <subcellularLocation>
        <location evidence="1">Membrane</location>
        <topology evidence="1">Multi-pass membrane protein</topology>
    </subcellularLocation>
</comment>
<keyword evidence="4" id="KW-1133">Transmembrane helix</keyword>
<evidence type="ECO:0000313" key="5">
    <source>
        <dbReference type="EMBL" id="KAL1836857.1"/>
    </source>
</evidence>
<comment type="similarity">
    <text evidence="2">Belongs to the major facilitator superfamily. Monocarboxylate porter (TC 2.A.1.13) family.</text>
</comment>
<feature type="transmembrane region" description="Helical" evidence="4">
    <location>
        <begin position="379"/>
        <end position="400"/>
    </location>
</feature>
<dbReference type="SUPFAM" id="SSF103473">
    <property type="entry name" value="MFS general substrate transporter"/>
    <property type="match status" value="1"/>
</dbReference>
<protein>
    <submittedName>
        <fullName evidence="5">Uncharacterized protein</fullName>
    </submittedName>
</protein>
<dbReference type="EMBL" id="JAZGSY010000358">
    <property type="protein sequence ID" value="KAL1836857.1"/>
    <property type="molecule type" value="Genomic_DNA"/>
</dbReference>
<feature type="transmembrane region" description="Helical" evidence="4">
    <location>
        <begin position="190"/>
        <end position="208"/>
    </location>
</feature>
<dbReference type="PANTHER" id="PTHR11360">
    <property type="entry name" value="MONOCARBOXYLATE TRANSPORTER"/>
    <property type="match status" value="1"/>
</dbReference>
<feature type="transmembrane region" description="Helical" evidence="4">
    <location>
        <begin position="412"/>
        <end position="435"/>
    </location>
</feature>
<feature type="transmembrane region" description="Helical" evidence="4">
    <location>
        <begin position="478"/>
        <end position="499"/>
    </location>
</feature>
<proteinExistence type="inferred from homology"/>
<feature type="transmembrane region" description="Helical" evidence="4">
    <location>
        <begin position="160"/>
        <end position="178"/>
    </location>
</feature>
<gene>
    <name evidence="5" type="ORF">VTJ49DRAFT_4590</name>
</gene>
<feature type="transmembrane region" description="Helical" evidence="4">
    <location>
        <begin position="441"/>
        <end position="466"/>
    </location>
</feature>
<keyword evidence="6" id="KW-1185">Reference proteome</keyword>
<accession>A0ABR3V510</accession>
<dbReference type="InterPro" id="IPR050327">
    <property type="entry name" value="Proton-linked_MCT"/>
</dbReference>
<reference evidence="5 6" key="1">
    <citation type="journal article" date="2024" name="Commun. Biol.">
        <title>Comparative genomic analysis of thermophilic fungi reveals convergent evolutionary adaptations and gene losses.</title>
        <authorList>
            <person name="Steindorff A.S."/>
            <person name="Aguilar-Pontes M.V."/>
            <person name="Robinson A.J."/>
            <person name="Andreopoulos B."/>
            <person name="LaButti K."/>
            <person name="Kuo A."/>
            <person name="Mondo S."/>
            <person name="Riley R."/>
            <person name="Otillar R."/>
            <person name="Haridas S."/>
            <person name="Lipzen A."/>
            <person name="Grimwood J."/>
            <person name="Schmutz J."/>
            <person name="Clum A."/>
            <person name="Reid I.D."/>
            <person name="Moisan M.C."/>
            <person name="Butler G."/>
            <person name="Nguyen T.T.M."/>
            <person name="Dewar K."/>
            <person name="Conant G."/>
            <person name="Drula E."/>
            <person name="Henrissat B."/>
            <person name="Hansel C."/>
            <person name="Singer S."/>
            <person name="Hutchinson M.I."/>
            <person name="de Vries R.P."/>
            <person name="Natvig D.O."/>
            <person name="Powell A.J."/>
            <person name="Tsang A."/>
            <person name="Grigoriev I.V."/>
        </authorList>
    </citation>
    <scope>NUCLEOTIDE SEQUENCE [LARGE SCALE GENOMIC DNA]</scope>
    <source>
        <strain evidence="5 6">CBS 620.91</strain>
    </source>
</reference>
<comment type="caution">
    <text evidence="5">The sequence shown here is derived from an EMBL/GenBank/DDBJ whole genome shotgun (WGS) entry which is preliminary data.</text>
</comment>
<dbReference type="Pfam" id="PF07690">
    <property type="entry name" value="MFS_1"/>
    <property type="match status" value="1"/>
</dbReference>
<feature type="transmembrane region" description="Helical" evidence="4">
    <location>
        <begin position="249"/>
        <end position="270"/>
    </location>
</feature>
<keyword evidence="4" id="KW-0812">Transmembrane</keyword>
<evidence type="ECO:0000256" key="1">
    <source>
        <dbReference type="ARBA" id="ARBA00004141"/>
    </source>
</evidence>
<organism evidence="5 6">
    <name type="scientific">Humicola insolens</name>
    <name type="common">Soft-rot fungus</name>
    <dbReference type="NCBI Taxonomy" id="85995"/>
    <lineage>
        <taxon>Eukaryota</taxon>
        <taxon>Fungi</taxon>
        <taxon>Dikarya</taxon>
        <taxon>Ascomycota</taxon>
        <taxon>Pezizomycotina</taxon>
        <taxon>Sordariomycetes</taxon>
        <taxon>Sordariomycetidae</taxon>
        <taxon>Sordariales</taxon>
        <taxon>Chaetomiaceae</taxon>
        <taxon>Mycothermus</taxon>
    </lineage>
</organism>
<dbReference type="PANTHER" id="PTHR11360:SF130">
    <property type="entry name" value="MAJOR FACILITATOR SUPERFAMILY (MFS) PROFILE DOMAIN-CONTAINING PROTEIN-RELATED"/>
    <property type="match status" value="1"/>
</dbReference>
<dbReference type="InterPro" id="IPR036259">
    <property type="entry name" value="MFS_trans_sf"/>
</dbReference>
<feature type="compositionally biased region" description="Basic and acidic residues" evidence="3">
    <location>
        <begin position="51"/>
        <end position="65"/>
    </location>
</feature>
<feature type="transmembrane region" description="Helical" evidence="4">
    <location>
        <begin position="349"/>
        <end position="373"/>
    </location>
</feature>
<feature type="region of interest" description="Disordered" evidence="3">
    <location>
        <begin position="1"/>
        <end position="107"/>
    </location>
</feature>
<dbReference type="Gene3D" id="1.20.1250.20">
    <property type="entry name" value="MFS general substrate transporter like domains"/>
    <property type="match status" value="1"/>
</dbReference>
<feature type="transmembrane region" description="Helical" evidence="4">
    <location>
        <begin position="308"/>
        <end position="328"/>
    </location>
</feature>
<evidence type="ECO:0000256" key="4">
    <source>
        <dbReference type="SAM" id="Phobius"/>
    </source>
</evidence>
<dbReference type="InterPro" id="IPR011701">
    <property type="entry name" value="MFS"/>
</dbReference>
<feature type="transmembrane region" description="Helical" evidence="4">
    <location>
        <begin position="220"/>
        <end position="243"/>
    </location>
</feature>
<evidence type="ECO:0000256" key="3">
    <source>
        <dbReference type="SAM" id="MobiDB-lite"/>
    </source>
</evidence>